<keyword evidence="3" id="KW-1185">Reference proteome</keyword>
<accession>A0A3N0DQK0</accession>
<reference evidence="2 3" key="1">
    <citation type="submission" date="2018-10" db="EMBL/GenBank/DDBJ databases">
        <title>Sinomicrobium pectinilyticum sp. nov., a pectinase-producing bacterium isolated from alkaline and saline soil, and emended description of the genus Sinomicrobium.</title>
        <authorList>
            <person name="Cheng B."/>
            <person name="Li C."/>
            <person name="Lai Q."/>
            <person name="Du M."/>
            <person name="Shao Z."/>
            <person name="Xu P."/>
            <person name="Yang C."/>
        </authorList>
    </citation>
    <scope>NUCLEOTIDE SEQUENCE [LARGE SCALE GENOMIC DNA]</scope>
    <source>
        <strain evidence="2 3">5DNS001</strain>
    </source>
</reference>
<comment type="caution">
    <text evidence="2">The sequence shown here is derived from an EMBL/GenBank/DDBJ whole genome shotgun (WGS) entry which is preliminary data.</text>
</comment>
<protein>
    <submittedName>
        <fullName evidence="2">Uncharacterized protein</fullName>
    </submittedName>
</protein>
<dbReference type="Proteomes" id="UP000267469">
    <property type="component" value="Unassembled WGS sequence"/>
</dbReference>
<feature type="non-terminal residue" evidence="2">
    <location>
        <position position="193"/>
    </location>
</feature>
<feature type="signal peptide" evidence="1">
    <location>
        <begin position="1"/>
        <end position="19"/>
    </location>
</feature>
<evidence type="ECO:0000313" key="2">
    <source>
        <dbReference type="EMBL" id="RNL77919.1"/>
    </source>
</evidence>
<sequence length="193" mass="21360">MRKIYALAFFLVASFYGHAQVGIGTSIPDNSAQLDVVAEDKGVLIPRVALNGIVDQTTIANGNVESLLVFNTADTADVKPGYYYWYDGRWRRVVSAEDVINGDVPDNIVIFNSENNSFTYLDESGTTQEINLEELIRLNETVTTLVDEGNGTYTYTSEDNTVTLIDVPSDIIKQITNKEGDVYKSITNLIEES</sequence>
<evidence type="ECO:0000256" key="1">
    <source>
        <dbReference type="SAM" id="SignalP"/>
    </source>
</evidence>
<name>A0A3N0DQK0_SINP1</name>
<gene>
    <name evidence="2" type="ORF">ED312_20365</name>
</gene>
<dbReference type="AlphaFoldDB" id="A0A3N0DQK0"/>
<feature type="chain" id="PRO_5018226745" evidence="1">
    <location>
        <begin position="20"/>
        <end position="193"/>
    </location>
</feature>
<dbReference type="EMBL" id="RJTM01000155">
    <property type="protein sequence ID" value="RNL77919.1"/>
    <property type="molecule type" value="Genomic_DNA"/>
</dbReference>
<keyword evidence="1" id="KW-0732">Signal</keyword>
<evidence type="ECO:0000313" key="3">
    <source>
        <dbReference type="Proteomes" id="UP000267469"/>
    </source>
</evidence>
<proteinExistence type="predicted"/>
<organism evidence="2 3">
    <name type="scientific">Sinomicrobium pectinilyticum</name>
    <dbReference type="NCBI Taxonomy" id="1084421"/>
    <lineage>
        <taxon>Bacteria</taxon>
        <taxon>Pseudomonadati</taxon>
        <taxon>Bacteroidota</taxon>
        <taxon>Flavobacteriia</taxon>
        <taxon>Flavobacteriales</taxon>
        <taxon>Flavobacteriaceae</taxon>
        <taxon>Sinomicrobium</taxon>
    </lineage>
</organism>